<feature type="region of interest" description="Disordered" evidence="1">
    <location>
        <begin position="253"/>
        <end position="315"/>
    </location>
</feature>
<comment type="caution">
    <text evidence="2">The sequence shown here is derived from an EMBL/GenBank/DDBJ whole genome shotgun (WGS) entry which is preliminary data.</text>
</comment>
<feature type="region of interest" description="Disordered" evidence="1">
    <location>
        <begin position="403"/>
        <end position="427"/>
    </location>
</feature>
<evidence type="ECO:0000313" key="2">
    <source>
        <dbReference type="EMBL" id="GMT36273.1"/>
    </source>
</evidence>
<protein>
    <submittedName>
        <fullName evidence="2">Uncharacterized protein</fullName>
    </submittedName>
</protein>
<proteinExistence type="predicted"/>
<accession>A0AAV5WY66</accession>
<sequence>PLLEGRRATEPPTEISFSSRRHSAGSESTCGESLTLQAPATSACLKSISPDRSGPICACLSGERVSLRARTGEQTPWMRGNNWPPAEGGYKSTRVYTEEVRSAPCAIQVSPQMLARRLIEKEATMISDTDIIMRFYYENGIVTHGELVPDENGKVLFALPKPAVLREEPINKDLDVYESEEEYTEHLKKLVEEGVFIPSKDDDDVIFWMDEEIGFVMKGSTNPDNLHVPEEMPEEMIGIVPYEDLIPAGLRSRRSGNERVHPSELRTANGDALRARRERDNLFEMDMSEEEEEEQADNGDEADSESEERDERESIAVVADVARPVEVISIETAVLAAPTLPEPSMTRRSLFTRKTCTIPANQFRCYRMARREMELARELAADPRTPRALDDDEFEAVVQSLQLNNENVSSDESEEFDPSLPSTSSSP</sequence>
<feature type="compositionally biased region" description="Basic and acidic residues" evidence="1">
    <location>
        <begin position="273"/>
        <end position="282"/>
    </location>
</feature>
<dbReference type="AlphaFoldDB" id="A0AAV5WY66"/>
<feature type="non-terminal residue" evidence="2">
    <location>
        <position position="1"/>
    </location>
</feature>
<feature type="compositionally biased region" description="Acidic residues" evidence="1">
    <location>
        <begin position="286"/>
        <end position="308"/>
    </location>
</feature>
<organism evidence="2 3">
    <name type="scientific">Pristionchus fissidentatus</name>
    <dbReference type="NCBI Taxonomy" id="1538716"/>
    <lineage>
        <taxon>Eukaryota</taxon>
        <taxon>Metazoa</taxon>
        <taxon>Ecdysozoa</taxon>
        <taxon>Nematoda</taxon>
        <taxon>Chromadorea</taxon>
        <taxon>Rhabditida</taxon>
        <taxon>Rhabditina</taxon>
        <taxon>Diplogasteromorpha</taxon>
        <taxon>Diplogasteroidea</taxon>
        <taxon>Neodiplogasteridae</taxon>
        <taxon>Pristionchus</taxon>
    </lineage>
</organism>
<keyword evidence="3" id="KW-1185">Reference proteome</keyword>
<dbReference type="Proteomes" id="UP001432322">
    <property type="component" value="Unassembled WGS sequence"/>
</dbReference>
<feature type="compositionally biased region" description="Basic and acidic residues" evidence="1">
    <location>
        <begin position="255"/>
        <end position="264"/>
    </location>
</feature>
<reference evidence="2" key="1">
    <citation type="submission" date="2023-10" db="EMBL/GenBank/DDBJ databases">
        <title>Genome assembly of Pristionchus species.</title>
        <authorList>
            <person name="Yoshida K."/>
            <person name="Sommer R.J."/>
        </authorList>
    </citation>
    <scope>NUCLEOTIDE SEQUENCE</scope>
    <source>
        <strain evidence="2">RS5133</strain>
    </source>
</reference>
<feature type="region of interest" description="Disordered" evidence="1">
    <location>
        <begin position="1"/>
        <end position="31"/>
    </location>
</feature>
<dbReference type="EMBL" id="BTSY01000007">
    <property type="protein sequence ID" value="GMT36273.1"/>
    <property type="molecule type" value="Genomic_DNA"/>
</dbReference>
<evidence type="ECO:0000313" key="3">
    <source>
        <dbReference type="Proteomes" id="UP001432322"/>
    </source>
</evidence>
<name>A0AAV5WY66_9BILA</name>
<evidence type="ECO:0000256" key="1">
    <source>
        <dbReference type="SAM" id="MobiDB-lite"/>
    </source>
</evidence>
<gene>
    <name evidence="2" type="ORF">PFISCL1PPCAC_27570</name>
</gene>